<gene>
    <name evidence="13" type="ORF">CLV98_105143</name>
</gene>
<dbReference type="InterPro" id="IPR015943">
    <property type="entry name" value="WD40/YVTN_repeat-like_dom_sf"/>
</dbReference>
<dbReference type="SMART" id="SM00342">
    <property type="entry name" value="HTH_ARAC"/>
    <property type="match status" value="1"/>
</dbReference>
<dbReference type="PANTHER" id="PTHR43547:SF2">
    <property type="entry name" value="HYBRID SIGNAL TRANSDUCTION HISTIDINE KINASE C"/>
    <property type="match status" value="1"/>
</dbReference>
<evidence type="ECO:0000256" key="5">
    <source>
        <dbReference type="ARBA" id="ARBA00022777"/>
    </source>
</evidence>
<feature type="domain" description="Histidine kinase" evidence="11">
    <location>
        <begin position="843"/>
        <end position="1061"/>
    </location>
</feature>
<dbReference type="InterPro" id="IPR009057">
    <property type="entry name" value="Homeodomain-like_sf"/>
</dbReference>
<protein>
    <recommendedName>
        <fullName evidence="2">histidine kinase</fullName>
        <ecNumber evidence="2">2.7.13.3</ecNumber>
    </recommendedName>
</protein>
<dbReference type="SUPFAM" id="SSF52172">
    <property type="entry name" value="CheY-like"/>
    <property type="match status" value="1"/>
</dbReference>
<dbReference type="PROSITE" id="PS50109">
    <property type="entry name" value="HIS_KIN"/>
    <property type="match status" value="1"/>
</dbReference>
<evidence type="ECO:0000256" key="2">
    <source>
        <dbReference type="ARBA" id="ARBA00012438"/>
    </source>
</evidence>
<dbReference type="Pfam" id="PF07495">
    <property type="entry name" value="Y_Y_Y"/>
    <property type="match status" value="1"/>
</dbReference>
<evidence type="ECO:0000313" key="13">
    <source>
        <dbReference type="EMBL" id="PWJ57963.1"/>
    </source>
</evidence>
<dbReference type="Gene3D" id="3.40.50.2300">
    <property type="match status" value="1"/>
</dbReference>
<dbReference type="PANTHER" id="PTHR43547">
    <property type="entry name" value="TWO-COMPONENT HISTIDINE KINASE"/>
    <property type="match status" value="1"/>
</dbReference>
<dbReference type="InterPro" id="IPR003661">
    <property type="entry name" value="HisK_dim/P_dom"/>
</dbReference>
<feature type="domain" description="HTH araC/xylS-type" evidence="10">
    <location>
        <begin position="1252"/>
        <end position="1351"/>
    </location>
</feature>
<proteinExistence type="predicted"/>
<dbReference type="InterPro" id="IPR011110">
    <property type="entry name" value="Reg_prop"/>
</dbReference>
<keyword evidence="7" id="KW-0804">Transcription</keyword>
<keyword evidence="3 8" id="KW-0597">Phosphoprotein</keyword>
<dbReference type="SUPFAM" id="SSF55874">
    <property type="entry name" value="ATPase domain of HSP90 chaperone/DNA topoisomerase II/histidine kinase"/>
    <property type="match status" value="1"/>
</dbReference>
<dbReference type="Gene3D" id="3.30.565.10">
    <property type="entry name" value="Histidine kinase-like ATPase, C-terminal domain"/>
    <property type="match status" value="1"/>
</dbReference>
<dbReference type="Gene3D" id="2.60.40.10">
    <property type="entry name" value="Immunoglobulins"/>
    <property type="match status" value="1"/>
</dbReference>
<dbReference type="EC" id="2.7.13.3" evidence="2"/>
<comment type="catalytic activity">
    <reaction evidence="1">
        <text>ATP + protein L-histidine = ADP + protein N-phospho-L-histidine.</text>
        <dbReference type="EC" id="2.7.13.3"/>
    </reaction>
</comment>
<dbReference type="EMBL" id="QGDT01000005">
    <property type="protein sequence ID" value="PWJ57963.1"/>
    <property type="molecule type" value="Genomic_DNA"/>
</dbReference>
<dbReference type="PRINTS" id="PR00344">
    <property type="entry name" value="BCTRLSENSOR"/>
</dbReference>
<dbReference type="PROSITE" id="PS01124">
    <property type="entry name" value="HTH_ARAC_FAMILY_2"/>
    <property type="match status" value="1"/>
</dbReference>
<evidence type="ECO:0000256" key="1">
    <source>
        <dbReference type="ARBA" id="ARBA00000085"/>
    </source>
</evidence>
<dbReference type="SUPFAM" id="SSF63829">
    <property type="entry name" value="Calcium-dependent phosphotriesterase"/>
    <property type="match status" value="2"/>
</dbReference>
<dbReference type="Pfam" id="PF12833">
    <property type="entry name" value="HTH_18"/>
    <property type="match status" value="1"/>
</dbReference>
<dbReference type="CDD" id="cd00082">
    <property type="entry name" value="HisKA"/>
    <property type="match status" value="1"/>
</dbReference>
<evidence type="ECO:0000256" key="8">
    <source>
        <dbReference type="PROSITE-ProRule" id="PRU00169"/>
    </source>
</evidence>
<dbReference type="InterPro" id="IPR004358">
    <property type="entry name" value="Sig_transdc_His_kin-like_C"/>
</dbReference>
<keyword evidence="5" id="KW-0418">Kinase</keyword>
<dbReference type="GO" id="GO:0043565">
    <property type="term" value="F:sequence-specific DNA binding"/>
    <property type="evidence" value="ECO:0007669"/>
    <property type="project" value="InterPro"/>
</dbReference>
<dbReference type="InterPro" id="IPR036097">
    <property type="entry name" value="HisK_dim/P_sf"/>
</dbReference>
<dbReference type="Proteomes" id="UP000245880">
    <property type="component" value="Unassembled WGS sequence"/>
</dbReference>
<evidence type="ECO:0000256" key="9">
    <source>
        <dbReference type="SAM" id="Phobius"/>
    </source>
</evidence>
<reference evidence="13 14" key="1">
    <citation type="submission" date="2018-03" db="EMBL/GenBank/DDBJ databases">
        <title>Genomic Encyclopedia of Archaeal and Bacterial Type Strains, Phase II (KMG-II): from individual species to whole genera.</title>
        <authorList>
            <person name="Goeker M."/>
        </authorList>
    </citation>
    <scope>NUCLEOTIDE SEQUENCE [LARGE SCALE GENOMIC DNA]</scope>
    <source>
        <strain evidence="13 14">DSM 100346</strain>
    </source>
</reference>
<dbReference type="InterPro" id="IPR011123">
    <property type="entry name" value="Y_Y_Y"/>
</dbReference>
<name>A0A316AJM0_9BACT</name>
<dbReference type="GO" id="GO:0003700">
    <property type="term" value="F:DNA-binding transcription factor activity"/>
    <property type="evidence" value="ECO:0007669"/>
    <property type="project" value="InterPro"/>
</dbReference>
<dbReference type="InterPro" id="IPR036890">
    <property type="entry name" value="HATPase_C_sf"/>
</dbReference>
<evidence type="ECO:0000313" key="14">
    <source>
        <dbReference type="Proteomes" id="UP000245880"/>
    </source>
</evidence>
<evidence type="ECO:0000256" key="4">
    <source>
        <dbReference type="ARBA" id="ARBA00022679"/>
    </source>
</evidence>
<dbReference type="GO" id="GO:0000155">
    <property type="term" value="F:phosphorelay sensor kinase activity"/>
    <property type="evidence" value="ECO:0007669"/>
    <property type="project" value="InterPro"/>
</dbReference>
<dbReference type="Pfam" id="PF00512">
    <property type="entry name" value="HisKA"/>
    <property type="match status" value="1"/>
</dbReference>
<feature type="modified residue" description="4-aspartylphosphate" evidence="8">
    <location>
        <position position="1155"/>
    </location>
</feature>
<keyword evidence="4" id="KW-0808">Transferase</keyword>
<dbReference type="SMART" id="SM00388">
    <property type="entry name" value="HisKA"/>
    <property type="match status" value="1"/>
</dbReference>
<evidence type="ECO:0000259" key="12">
    <source>
        <dbReference type="PROSITE" id="PS50110"/>
    </source>
</evidence>
<organism evidence="13 14">
    <name type="scientific">Dyadobacter jejuensis</name>
    <dbReference type="NCBI Taxonomy" id="1082580"/>
    <lineage>
        <taxon>Bacteria</taxon>
        <taxon>Pseudomonadati</taxon>
        <taxon>Bacteroidota</taxon>
        <taxon>Cytophagia</taxon>
        <taxon>Cytophagales</taxon>
        <taxon>Spirosomataceae</taxon>
        <taxon>Dyadobacter</taxon>
    </lineage>
</organism>
<dbReference type="InterPro" id="IPR018060">
    <property type="entry name" value="HTH_AraC"/>
</dbReference>
<keyword evidence="9" id="KW-0812">Transmembrane</keyword>
<keyword evidence="9" id="KW-1133">Transmembrane helix</keyword>
<dbReference type="Pfam" id="PF00072">
    <property type="entry name" value="Response_reg"/>
    <property type="match status" value="1"/>
</dbReference>
<keyword evidence="14" id="KW-1185">Reference proteome</keyword>
<dbReference type="Gene3D" id="2.130.10.10">
    <property type="entry name" value="YVTN repeat-like/Quinoprotein amine dehydrogenase"/>
    <property type="match status" value="2"/>
</dbReference>
<sequence>MGLAQAKPFGSPKNLSISDGLAHNGVTSLLEDSQGYLWVGTYDGLNQYDGFKFVTYKNTPDTELIASNRVRSLAQDPLGNLWIGTDDGITIYDYESQQFKTIYSNKLTGKGLNGPIIRSIIVQKDKGWMICATELDGLLIFNTDYQLKAHYIPSLGPGSLGVLFQEGVEIGEGIYVYATSAGLLQFDSNKGHFRRVYGEKLPSCVSVTRTPDSHLIVAGQDGVDILKFTKSSQGVRYKWLSHSLSSQRFKIVRGDMEGRLWLGTLNDGTIRVNSMAQLLSADQRGLKPLEPTDFVRVSSILLSPTSGCWVGTFNKGLYNYNLKPNPFSFFDFTQGKTRETGVQKIIGHLSAFNDKEVLLSNRTGGLNLLNTENHTIRHFPYKLPLGGDKIVGRFMQDSKHHLWVNYNALGRLYRIGLEEATTELITFRGAPLSLTIQSMSEDRFGNIWIGGVEGAYKITVNKDGSIGEVFSLNNLPYFKQMDLSLVRALYADPEYDFMWLGTDAQGLFRIKITDQQDPALAPVDHYVFDRRKPGSISSNFVSSILRLPNHELWIGTERGGICQVLQSDTEPRFLAFTEKNGLSNNVVKAILPTSDNNLWISTNIGLNYFNTTTKTFRNLTANDGLPFEDFNYSAVRLNNGNFVFTGLDGITYFKAEAIDRHEAIPKLQFGSLLVKNKMVAPSDTLNGRVVLHQRLRDGGQVELKYSEDVFSIEVNSLHFSSSVNHFIRYRLLPENQEWIKRPSNQKFINYAGLKPGEYTLEVAVSNALNEWSAPQQLNIVISPPFWRTFWAYLLYLVLIAVGIYVVIQVFLRIQGLQHKVALEQLELETGQRISEAKLTFFSNISHEIKTPVTLILGTIELLSKQMNAGVGVREKLNLVLRQSKKISQLIDQVQDFQRADTNLLRMHPDTFSFDAFVAELVGDYQVMALAEQKTIEVIAEDSAEIFVRADPDKMEKILNNLLSNAFKHTSTGAVIRVLYRTDQQQLLITVHDNGKGIHPKDLPHILERFYQSKYHQQEYVGGSGIGLAFTKVLVEMHYGQIDIDSTLGVGTSVMLRLPVVAEPVDSREREEETILLKNEAAYQPSTMAMAPYDRQQVVADSSFAGATVFLAEDNPDMRTFVAEVLGDFYQVKSFGNGQECLDALEEEWPDVIISDVLMPVLNGFELCKRVKADVSTSHIPVILLTACISVDDQITGLNQGADGYIKKPFDIQQLISTTDSVLRTRKQIRERFDLGLPLQLQNTNAKDQVFMEKLYRLMESNLDNENLDISDFTKELYLSRTHLYQKVKAITNQTPFDLLKTYRLNKAAQYLLQGEYSVNDVYLMTGFKSRTHFSKAFKEAFGTSPGKYAKAQPTSE</sequence>
<dbReference type="Pfam" id="PF07494">
    <property type="entry name" value="Reg_prop"/>
    <property type="match status" value="3"/>
</dbReference>
<dbReference type="Gene3D" id="1.10.10.60">
    <property type="entry name" value="Homeodomain-like"/>
    <property type="match status" value="1"/>
</dbReference>
<dbReference type="SMART" id="SM00448">
    <property type="entry name" value="REC"/>
    <property type="match status" value="1"/>
</dbReference>
<dbReference type="SMART" id="SM00387">
    <property type="entry name" value="HATPase_c"/>
    <property type="match status" value="1"/>
</dbReference>
<dbReference type="CDD" id="cd17574">
    <property type="entry name" value="REC_OmpR"/>
    <property type="match status" value="1"/>
</dbReference>
<dbReference type="InterPro" id="IPR011006">
    <property type="entry name" value="CheY-like_superfamily"/>
</dbReference>
<dbReference type="InterPro" id="IPR003594">
    <property type="entry name" value="HATPase_dom"/>
</dbReference>
<feature type="transmembrane region" description="Helical" evidence="9">
    <location>
        <begin position="789"/>
        <end position="811"/>
    </location>
</feature>
<evidence type="ECO:0000259" key="11">
    <source>
        <dbReference type="PROSITE" id="PS50109"/>
    </source>
</evidence>
<keyword evidence="9" id="KW-0472">Membrane</keyword>
<comment type="caution">
    <text evidence="13">The sequence shown here is derived from an EMBL/GenBank/DDBJ whole genome shotgun (WGS) entry which is preliminary data.</text>
</comment>
<dbReference type="InterPro" id="IPR013783">
    <property type="entry name" value="Ig-like_fold"/>
</dbReference>
<evidence type="ECO:0000256" key="7">
    <source>
        <dbReference type="ARBA" id="ARBA00023163"/>
    </source>
</evidence>
<dbReference type="CDD" id="cd00075">
    <property type="entry name" value="HATPase"/>
    <property type="match status" value="1"/>
</dbReference>
<dbReference type="InterPro" id="IPR005467">
    <property type="entry name" value="His_kinase_dom"/>
</dbReference>
<keyword evidence="6" id="KW-0805">Transcription regulation</keyword>
<dbReference type="Gene3D" id="1.10.287.130">
    <property type="match status" value="1"/>
</dbReference>
<evidence type="ECO:0000259" key="10">
    <source>
        <dbReference type="PROSITE" id="PS01124"/>
    </source>
</evidence>
<dbReference type="PROSITE" id="PS50110">
    <property type="entry name" value="RESPONSE_REGULATORY"/>
    <property type="match status" value="1"/>
</dbReference>
<evidence type="ECO:0000256" key="6">
    <source>
        <dbReference type="ARBA" id="ARBA00023015"/>
    </source>
</evidence>
<dbReference type="SUPFAM" id="SSF46689">
    <property type="entry name" value="Homeodomain-like"/>
    <property type="match status" value="1"/>
</dbReference>
<dbReference type="InterPro" id="IPR001789">
    <property type="entry name" value="Sig_transdc_resp-reg_receiver"/>
</dbReference>
<feature type="domain" description="Response regulatory" evidence="12">
    <location>
        <begin position="1107"/>
        <end position="1222"/>
    </location>
</feature>
<accession>A0A316AJM0</accession>
<evidence type="ECO:0000256" key="3">
    <source>
        <dbReference type="ARBA" id="ARBA00022553"/>
    </source>
</evidence>
<dbReference type="SUPFAM" id="SSF47384">
    <property type="entry name" value="Homodimeric domain of signal transducing histidine kinase"/>
    <property type="match status" value="1"/>
</dbReference>
<dbReference type="Pfam" id="PF02518">
    <property type="entry name" value="HATPase_c"/>
    <property type="match status" value="1"/>
</dbReference>
<dbReference type="FunFam" id="3.30.565.10:FF:000006">
    <property type="entry name" value="Sensor histidine kinase WalK"/>
    <property type="match status" value="1"/>
</dbReference>